<dbReference type="Pfam" id="PF00501">
    <property type="entry name" value="AMP-binding"/>
    <property type="match status" value="1"/>
</dbReference>
<evidence type="ECO:0000256" key="1">
    <source>
        <dbReference type="ARBA" id="ARBA00022741"/>
    </source>
</evidence>
<dbReference type="PRINTS" id="PR00154">
    <property type="entry name" value="AMPBINDING"/>
</dbReference>
<feature type="domain" description="AMP-dependent synthetase/ligase" evidence="3">
    <location>
        <begin position="19"/>
        <end position="417"/>
    </location>
</feature>
<dbReference type="PATRIC" id="fig|1678841.3.peg.731"/>
<evidence type="ECO:0000313" key="5">
    <source>
        <dbReference type="Proteomes" id="UP000053091"/>
    </source>
</evidence>
<dbReference type="InterPro" id="IPR020459">
    <property type="entry name" value="AMP-binding"/>
</dbReference>
<dbReference type="GO" id="GO:0005524">
    <property type="term" value="F:ATP binding"/>
    <property type="evidence" value="ECO:0007669"/>
    <property type="project" value="UniProtKB-KW"/>
</dbReference>
<dbReference type="SUPFAM" id="SSF56801">
    <property type="entry name" value="Acetyl-CoA synthetase-like"/>
    <property type="match status" value="1"/>
</dbReference>
<proteinExistence type="predicted"/>
<dbReference type="OrthoDB" id="9803968at2"/>
<dbReference type="AlphaFoldDB" id="A0A0S7C061"/>
<dbReference type="GO" id="GO:0016020">
    <property type="term" value="C:membrane"/>
    <property type="evidence" value="ECO:0007669"/>
    <property type="project" value="TreeGrafter"/>
</dbReference>
<dbReference type="Gene3D" id="3.40.50.12780">
    <property type="entry name" value="N-terminal domain of ligase-like"/>
    <property type="match status" value="2"/>
</dbReference>
<dbReference type="InterPro" id="IPR000873">
    <property type="entry name" value="AMP-dep_synth/lig_dom"/>
</dbReference>
<sequence length="589" mass="66521">MTTITRIFDLLPNYVASYKPKDDALACKEDGVWKKYSIEQYIRMADDLTYGLLSLGVKKGDTIATITNNRPEWNFLDMAIMQAGAIHIPVYPTISPADYQYIFNHASIKFVFVSGDELSRKIKEVSANCPSVEEVFTFKHREGFRNLYDLVGIGQAGPMPEQVQAIKDSIQGDDLATIIYTSGTTGNPKGVMLSHTNIISNFIAVSYIPTFGEEGKALSFLPLCHVYERMLNYLYQYLGISVYYAESLATITDNIKEIHPDMMCCVPRLLEKIYDKIQASGRKLKGVKRMIFFWAVDLALHYDVQGNNNAWYMLRHRIADKLIYSKWREALGGNFKIIVSGGASIQPRLVKTFRAAGLPIYEGYGLTETSPVIAVTSTDSNGIKIGTVGPPLRGVEVMIAEDGEILARGPNIMLGYYKDPELTAQVIDQDGWFHTGDIGQFEPEGQLRITGRKKEIFKTSLGKYIAPELLENKIKESPFIDNIMVVGENQKFAAALVVPDFNHLRSWCRIKEIEYTTDEEMVALPRIRQRLLKVIDKYNTEFGSTEQIKKIDIMSSEWSTASGELTPTLKLRRSFIAKKYQTRIEKLFA</sequence>
<dbReference type="InterPro" id="IPR042099">
    <property type="entry name" value="ANL_N_sf"/>
</dbReference>
<dbReference type="GO" id="GO:0004467">
    <property type="term" value="F:long-chain fatty acid-CoA ligase activity"/>
    <property type="evidence" value="ECO:0007669"/>
    <property type="project" value="TreeGrafter"/>
</dbReference>
<evidence type="ECO:0000256" key="2">
    <source>
        <dbReference type="ARBA" id="ARBA00022840"/>
    </source>
</evidence>
<dbReference type="Pfam" id="PF23562">
    <property type="entry name" value="AMP-binding_C_3"/>
    <property type="match status" value="1"/>
</dbReference>
<dbReference type="RefSeq" id="WP_062038412.1">
    <property type="nucleotide sequence ID" value="NZ_DF968182.1"/>
</dbReference>
<keyword evidence="2" id="KW-0067">ATP-binding</keyword>
<reference evidence="4" key="1">
    <citation type="journal article" date="2015" name="Genome Announc.">
        <title>Draft Genome Sequence of Bacteroidales Strain TBC1, a Novel Isolate from a Methanogenic Wastewater Treatment System.</title>
        <authorList>
            <person name="Tourlousse D.M."/>
            <person name="Matsuura N."/>
            <person name="Sun L."/>
            <person name="Toyonaga M."/>
            <person name="Kuroda K."/>
            <person name="Ohashi A."/>
            <person name="Cruz R."/>
            <person name="Yamaguchi T."/>
            <person name="Sekiguchi Y."/>
        </authorList>
    </citation>
    <scope>NUCLEOTIDE SEQUENCE [LARGE SCALE GENOMIC DNA]</scope>
    <source>
        <strain evidence="4">TBC1</strain>
    </source>
</reference>
<dbReference type="PANTHER" id="PTHR43272:SF33">
    <property type="entry name" value="AMP-BINDING DOMAIN-CONTAINING PROTEIN-RELATED"/>
    <property type="match status" value="1"/>
</dbReference>
<evidence type="ECO:0000259" key="3">
    <source>
        <dbReference type="Pfam" id="PF00501"/>
    </source>
</evidence>
<keyword evidence="5" id="KW-1185">Reference proteome</keyword>
<dbReference type="PANTHER" id="PTHR43272">
    <property type="entry name" value="LONG-CHAIN-FATTY-ACID--COA LIGASE"/>
    <property type="match status" value="1"/>
</dbReference>
<dbReference type="EMBL" id="DF968182">
    <property type="protein sequence ID" value="GAP42512.1"/>
    <property type="molecule type" value="Genomic_DNA"/>
</dbReference>
<dbReference type="Proteomes" id="UP000053091">
    <property type="component" value="Unassembled WGS sequence"/>
</dbReference>
<organism evidence="4">
    <name type="scientific">Lentimicrobium saccharophilum</name>
    <dbReference type="NCBI Taxonomy" id="1678841"/>
    <lineage>
        <taxon>Bacteria</taxon>
        <taxon>Pseudomonadati</taxon>
        <taxon>Bacteroidota</taxon>
        <taxon>Bacteroidia</taxon>
        <taxon>Bacteroidales</taxon>
        <taxon>Lentimicrobiaceae</taxon>
        <taxon>Lentimicrobium</taxon>
    </lineage>
</organism>
<dbReference type="CDD" id="cd05907">
    <property type="entry name" value="VL_LC_FACS_like"/>
    <property type="match status" value="1"/>
</dbReference>
<accession>A0A0S7C061</accession>
<dbReference type="InterPro" id="IPR020845">
    <property type="entry name" value="AMP-binding_CS"/>
</dbReference>
<dbReference type="STRING" id="1678841.TBC1_11643"/>
<name>A0A0S7C061_9BACT</name>
<evidence type="ECO:0000313" key="4">
    <source>
        <dbReference type="EMBL" id="GAP42512.1"/>
    </source>
</evidence>
<gene>
    <name evidence="4" type="ORF">TBC1_11643</name>
</gene>
<dbReference type="PROSITE" id="PS00455">
    <property type="entry name" value="AMP_BINDING"/>
    <property type="match status" value="1"/>
</dbReference>
<protein>
    <submittedName>
        <fullName evidence="4">Long-chain acyl-CoA synthetase</fullName>
    </submittedName>
</protein>
<keyword evidence="1" id="KW-0547">Nucleotide-binding</keyword>